<dbReference type="AlphaFoldDB" id="A0A0R0CJI7"/>
<dbReference type="PATRIC" id="fig|344882.3.peg.3152"/>
<dbReference type="InterPro" id="IPR052564">
    <property type="entry name" value="N-acetyltrans/Recomb-assoc"/>
</dbReference>
<dbReference type="SUPFAM" id="SSF55729">
    <property type="entry name" value="Acyl-CoA N-acyltransferases (Nat)"/>
    <property type="match status" value="1"/>
</dbReference>
<dbReference type="Pfam" id="PF13673">
    <property type="entry name" value="Acetyltransf_10"/>
    <property type="match status" value="1"/>
</dbReference>
<organism evidence="2 3">
    <name type="scientific">Pseudoxanthomonas dokdonensis</name>
    <dbReference type="NCBI Taxonomy" id="344882"/>
    <lineage>
        <taxon>Bacteria</taxon>
        <taxon>Pseudomonadati</taxon>
        <taxon>Pseudomonadota</taxon>
        <taxon>Gammaproteobacteria</taxon>
        <taxon>Lysobacterales</taxon>
        <taxon>Lysobacteraceae</taxon>
        <taxon>Pseudoxanthomonas</taxon>
    </lineage>
</organism>
<comment type="caution">
    <text evidence="2">The sequence shown here is derived from an EMBL/GenBank/DDBJ whole genome shotgun (WGS) entry which is preliminary data.</text>
</comment>
<keyword evidence="2" id="KW-0808">Transferase</keyword>
<proteinExistence type="predicted"/>
<dbReference type="Proteomes" id="UP000052052">
    <property type="component" value="Unassembled WGS sequence"/>
</dbReference>
<dbReference type="InterPro" id="IPR016181">
    <property type="entry name" value="Acyl_CoA_acyltransferase"/>
</dbReference>
<protein>
    <submittedName>
        <fullName evidence="2">Acetyltransferase</fullName>
    </submittedName>
</protein>
<feature type="domain" description="N-acetyltransferase" evidence="1">
    <location>
        <begin position="1"/>
        <end position="155"/>
    </location>
</feature>
<dbReference type="Gene3D" id="3.40.630.30">
    <property type="match status" value="1"/>
</dbReference>
<dbReference type="GO" id="GO:0016747">
    <property type="term" value="F:acyltransferase activity, transferring groups other than amino-acyl groups"/>
    <property type="evidence" value="ECO:0007669"/>
    <property type="project" value="InterPro"/>
</dbReference>
<reference evidence="2 3" key="1">
    <citation type="submission" date="2015-05" db="EMBL/GenBank/DDBJ databases">
        <title>Genome sequencing and analysis of members of genus Stenotrophomonas.</title>
        <authorList>
            <person name="Patil P.P."/>
            <person name="Midha S."/>
            <person name="Patil P.B."/>
        </authorList>
    </citation>
    <scope>NUCLEOTIDE SEQUENCE [LARGE SCALE GENOMIC DNA]</scope>
    <source>
        <strain evidence="2 3">DSM 21858</strain>
    </source>
</reference>
<evidence type="ECO:0000313" key="3">
    <source>
        <dbReference type="Proteomes" id="UP000052052"/>
    </source>
</evidence>
<accession>A0A0R0CJI7</accession>
<gene>
    <name evidence="2" type="ORF">ABB29_08965</name>
</gene>
<dbReference type="OrthoDB" id="9789605at2"/>
<dbReference type="CDD" id="cd04301">
    <property type="entry name" value="NAT_SF"/>
    <property type="match status" value="1"/>
</dbReference>
<dbReference type="PROSITE" id="PS51186">
    <property type="entry name" value="GNAT"/>
    <property type="match status" value="1"/>
</dbReference>
<name>A0A0R0CJI7_9GAMM</name>
<dbReference type="STRING" id="344882.ABB29_08965"/>
<dbReference type="PANTHER" id="PTHR43451:SF1">
    <property type="entry name" value="ACETYLTRANSFERASE"/>
    <property type="match status" value="1"/>
</dbReference>
<dbReference type="PANTHER" id="PTHR43451">
    <property type="entry name" value="ACETYLTRANSFERASE (GNAT) FAMILY PROTEIN"/>
    <property type="match status" value="1"/>
</dbReference>
<keyword evidence="3" id="KW-1185">Reference proteome</keyword>
<dbReference type="EMBL" id="LDJL01000009">
    <property type="protein sequence ID" value="KRG69696.1"/>
    <property type="molecule type" value="Genomic_DNA"/>
</dbReference>
<evidence type="ECO:0000313" key="2">
    <source>
        <dbReference type="EMBL" id="KRG69696.1"/>
    </source>
</evidence>
<sequence>MRIRRFRAGDEAALLAVFQSSIRQIASDFYSAEQIDAWSPATPAGDPDWAARMTRLDPFVAELDGSVVGYADLQDNGYIDHFFVSGEHPRRGIGRALMQQLHAHAATLQLAELSADVSRSAEAFFASAGFEVVERRMPVRHGVTMANALMRKRLAP</sequence>
<evidence type="ECO:0000259" key="1">
    <source>
        <dbReference type="PROSITE" id="PS51186"/>
    </source>
</evidence>
<dbReference type="InterPro" id="IPR000182">
    <property type="entry name" value="GNAT_dom"/>
</dbReference>